<evidence type="ECO:0000256" key="2">
    <source>
        <dbReference type="ARBA" id="ARBA00023015"/>
    </source>
</evidence>
<evidence type="ECO:0000313" key="9">
    <source>
        <dbReference type="RefSeq" id="XP_010465569.1"/>
    </source>
</evidence>
<evidence type="ECO:0000256" key="4">
    <source>
        <dbReference type="ARBA" id="ARBA00023163"/>
    </source>
</evidence>
<protein>
    <submittedName>
        <fullName evidence="9 10">Methyl-CpG-binding domain-containing protein 11</fullName>
    </submittedName>
</protein>
<feature type="compositionally biased region" description="Basic and acidic residues" evidence="6">
    <location>
        <begin position="80"/>
        <end position="97"/>
    </location>
</feature>
<dbReference type="SUPFAM" id="SSF54171">
    <property type="entry name" value="DNA-binding domain"/>
    <property type="match status" value="1"/>
</dbReference>
<feature type="compositionally biased region" description="Basic and acidic residues" evidence="6">
    <location>
        <begin position="257"/>
        <end position="272"/>
    </location>
</feature>
<feature type="compositionally biased region" description="Polar residues" evidence="6">
    <location>
        <begin position="132"/>
        <end position="151"/>
    </location>
</feature>
<keyword evidence="4" id="KW-0804">Transcription</keyword>
<reference evidence="9 10" key="3">
    <citation type="submission" date="2025-05" db="UniProtKB">
        <authorList>
            <consortium name="RefSeq"/>
        </authorList>
    </citation>
    <scope>IDENTIFICATION</scope>
    <source>
        <tissue evidence="9 10">Leaf</tissue>
    </source>
</reference>
<organism evidence="8 10">
    <name type="scientific">Camelina sativa</name>
    <name type="common">False flax</name>
    <name type="synonym">Myagrum sativum</name>
    <dbReference type="NCBI Taxonomy" id="90675"/>
    <lineage>
        <taxon>Eukaryota</taxon>
        <taxon>Viridiplantae</taxon>
        <taxon>Streptophyta</taxon>
        <taxon>Embryophyta</taxon>
        <taxon>Tracheophyta</taxon>
        <taxon>Spermatophyta</taxon>
        <taxon>Magnoliopsida</taxon>
        <taxon>eudicotyledons</taxon>
        <taxon>Gunneridae</taxon>
        <taxon>Pentapetalae</taxon>
        <taxon>rosids</taxon>
        <taxon>malvids</taxon>
        <taxon>Brassicales</taxon>
        <taxon>Brassicaceae</taxon>
        <taxon>Camelineae</taxon>
        <taxon>Camelina</taxon>
    </lineage>
</organism>
<gene>
    <name evidence="9 10" type="primary">LOC104745893</name>
</gene>
<dbReference type="CDD" id="cd01396">
    <property type="entry name" value="MeCP2_MBD"/>
    <property type="match status" value="1"/>
</dbReference>
<dbReference type="PANTHER" id="PTHR33729:SF6">
    <property type="entry name" value="METHYL-CPG-BINDING DOMAIN-CONTAINING PROTEIN 11"/>
    <property type="match status" value="1"/>
</dbReference>
<feature type="compositionally biased region" description="Polar residues" evidence="6">
    <location>
        <begin position="210"/>
        <end position="223"/>
    </location>
</feature>
<keyword evidence="2" id="KW-0805">Transcription regulation</keyword>
<feature type="region of interest" description="Disordered" evidence="6">
    <location>
        <begin position="50"/>
        <end position="272"/>
    </location>
</feature>
<evidence type="ECO:0000256" key="3">
    <source>
        <dbReference type="ARBA" id="ARBA00023125"/>
    </source>
</evidence>
<feature type="compositionally biased region" description="Basic and acidic residues" evidence="6">
    <location>
        <begin position="107"/>
        <end position="128"/>
    </location>
</feature>
<dbReference type="RefSeq" id="XP_010465569.1">
    <property type="nucleotide sequence ID" value="XM_010467267.2"/>
</dbReference>
<dbReference type="PANTHER" id="PTHR33729">
    <property type="entry name" value="METHYL-CPG BINDING DOMAIN CONTAINING PROTEIN, EXPRESSED"/>
    <property type="match status" value="1"/>
</dbReference>
<dbReference type="InterPro" id="IPR039622">
    <property type="entry name" value="MBD10/11"/>
</dbReference>
<evidence type="ECO:0000256" key="1">
    <source>
        <dbReference type="ARBA" id="ARBA00004123"/>
    </source>
</evidence>
<keyword evidence="8" id="KW-1185">Reference proteome</keyword>
<comment type="subcellular location">
    <subcellularLocation>
        <location evidence="1">Nucleus</location>
    </subcellularLocation>
</comment>
<evidence type="ECO:0000256" key="5">
    <source>
        <dbReference type="ARBA" id="ARBA00023242"/>
    </source>
</evidence>
<evidence type="ECO:0000256" key="6">
    <source>
        <dbReference type="SAM" id="MobiDB-lite"/>
    </source>
</evidence>
<reference evidence="8" key="1">
    <citation type="journal article" date="1997" name="Nucleic Acids Res.">
        <title>tRNAscan-SE: a program for improved detection of transfer RNA genes in genomic sequence.</title>
        <authorList>
            <person name="Lowe T.M."/>
            <person name="Eddy S.R."/>
        </authorList>
    </citation>
    <scope>NUCLEOTIDE SEQUENCE [LARGE SCALE GENOMIC DNA]</scope>
    <source>
        <strain evidence="8">r\DH55</strain>
    </source>
</reference>
<dbReference type="Pfam" id="PF01429">
    <property type="entry name" value="MBD"/>
    <property type="match status" value="1"/>
</dbReference>
<feature type="domain" description="MBD" evidence="7">
    <location>
        <begin position="4"/>
        <end position="74"/>
    </location>
</feature>
<evidence type="ECO:0000259" key="7">
    <source>
        <dbReference type="PROSITE" id="PS50982"/>
    </source>
</evidence>
<evidence type="ECO:0000313" key="8">
    <source>
        <dbReference type="Proteomes" id="UP000694864"/>
    </source>
</evidence>
<dbReference type="Proteomes" id="UP000694864">
    <property type="component" value="Chromosome 15"/>
</dbReference>
<reference evidence="8" key="2">
    <citation type="journal article" date="2014" name="Nat. Commun.">
        <title>The emerging biofuel crop Camelina sativa retains a highly undifferentiated hexaploid genome structure.</title>
        <authorList>
            <person name="Kagale S."/>
            <person name="Koh C."/>
            <person name="Nixon J."/>
            <person name="Bollina V."/>
            <person name="Clarke W.E."/>
            <person name="Tuteja R."/>
            <person name="Spillane C."/>
            <person name="Robinson S.J."/>
            <person name="Links M.G."/>
            <person name="Clarke C."/>
            <person name="Higgins E.E."/>
            <person name="Huebert T."/>
            <person name="Sharpe A.G."/>
            <person name="Parkin I.A."/>
        </authorList>
    </citation>
    <scope>NUCLEOTIDE SEQUENCE [LARGE SCALE GENOMIC DNA]</scope>
    <source>
        <strain evidence="8">r\DH55</strain>
    </source>
</reference>
<dbReference type="RefSeq" id="XP_010465570.1">
    <property type="nucleotide sequence ID" value="XM_010467268.2"/>
</dbReference>
<feature type="compositionally biased region" description="Basic and acidic residues" evidence="6">
    <location>
        <begin position="179"/>
        <end position="206"/>
    </location>
</feature>
<dbReference type="GeneID" id="104745893"/>
<sequence>MAGEEEVVSVELPAPSSWKKLFYPNKAGTVKKTEIVFVAPTGEEISNRKQLEQYLKSHPGNPAITDFDWTTSGTPRRSARISEKTKATPSPDKEPPKKRGRTKSSGSKKDTEADKSEEGGEEKSHVQEDTEVNPSEGNVENKNVTVKNGSGETEKLNEAKDDMVVEETPNAAPVQEAGESTKEKALDIVDESGKERVESQTDKVEETGVTEKNSIETENNTFEASIGEEKKETAGEGAPDSEAKTINHEGNGLTTEVEGKEITTEAEAKANE</sequence>
<keyword evidence="5" id="KW-0539">Nucleus</keyword>
<dbReference type="PROSITE" id="PS50982">
    <property type="entry name" value="MBD"/>
    <property type="match status" value="1"/>
</dbReference>
<dbReference type="InterPro" id="IPR001739">
    <property type="entry name" value="Methyl_CpG_DNA-bd"/>
</dbReference>
<keyword evidence="3" id="KW-0238">DNA-binding</keyword>
<dbReference type="InterPro" id="IPR016177">
    <property type="entry name" value="DNA-bd_dom_sf"/>
</dbReference>
<proteinExistence type="predicted"/>
<accession>A0ABM0W4I3</accession>
<dbReference type="Gene3D" id="3.30.890.10">
    <property type="entry name" value="Methyl-cpg-binding Protein 2, Chain A"/>
    <property type="match status" value="1"/>
</dbReference>
<feature type="compositionally biased region" description="Basic and acidic residues" evidence="6">
    <location>
        <begin position="152"/>
        <end position="163"/>
    </location>
</feature>
<name>A0ABM0W4I3_CAMSA</name>
<evidence type="ECO:0000313" key="10">
    <source>
        <dbReference type="RefSeq" id="XP_010465570.1"/>
    </source>
</evidence>